<dbReference type="InterPro" id="IPR052342">
    <property type="entry name" value="MCH/BMMD"/>
</dbReference>
<sequence length="321" mass="34851">MNRVEGPWFDDLERGQTFPSSPYTLTEGRAAMHQAIVGDRFPMMLDARSSSQVAGRRQIAHPSFVTDVAIGQSTQATQHVKANLFYRRLVLLKQPSIGDTLHTTTEVVGLRQNSRRPDRAPTGLAALRITTTDDARQPVLDFYRCAMLPLRDDVDTGHADDLTTIGTDGPAPDLLRSVGGWDLRKWSHRGPAPDAGDVIEVVGGDVVSSAPELARLTLNVARVHHESEVAGGRRLVYGGHTIGIAAAHLARAIPDVVTVLAWDGCDHLAPVHEDDVLTSTVEIVSSEPAMPGGRLVRARVRTSVEGREVLDWRPVLLVATD</sequence>
<evidence type="ECO:0000313" key="2">
    <source>
        <dbReference type="Proteomes" id="UP001501057"/>
    </source>
</evidence>
<dbReference type="EMBL" id="BAAAME010000005">
    <property type="protein sequence ID" value="GAA1750046.1"/>
    <property type="molecule type" value="Genomic_DNA"/>
</dbReference>
<gene>
    <name evidence="1" type="ORF">GCM10009710_32510</name>
</gene>
<protein>
    <submittedName>
        <fullName evidence="1">MaoC family dehydratase</fullName>
    </submittedName>
</protein>
<dbReference type="Proteomes" id="UP001501057">
    <property type="component" value="Unassembled WGS sequence"/>
</dbReference>
<dbReference type="Gene3D" id="3.10.129.10">
    <property type="entry name" value="Hotdog Thioesterase"/>
    <property type="match status" value="2"/>
</dbReference>
<dbReference type="PANTHER" id="PTHR43664">
    <property type="entry name" value="MONOAMINE OXIDASE-RELATED"/>
    <property type="match status" value="1"/>
</dbReference>
<keyword evidence="2" id="KW-1185">Reference proteome</keyword>
<organism evidence="1 2">
    <name type="scientific">Aeromicrobium alkaliterrae</name>
    <dbReference type="NCBI Taxonomy" id="302168"/>
    <lineage>
        <taxon>Bacteria</taxon>
        <taxon>Bacillati</taxon>
        <taxon>Actinomycetota</taxon>
        <taxon>Actinomycetes</taxon>
        <taxon>Propionibacteriales</taxon>
        <taxon>Nocardioidaceae</taxon>
        <taxon>Aeromicrobium</taxon>
    </lineage>
</organism>
<dbReference type="RefSeq" id="WP_344203515.1">
    <property type="nucleotide sequence ID" value="NZ_BAAAME010000005.1"/>
</dbReference>
<evidence type="ECO:0000313" key="1">
    <source>
        <dbReference type="EMBL" id="GAA1750046.1"/>
    </source>
</evidence>
<dbReference type="InterPro" id="IPR029069">
    <property type="entry name" value="HotDog_dom_sf"/>
</dbReference>
<reference evidence="1 2" key="1">
    <citation type="journal article" date="2019" name="Int. J. Syst. Evol. Microbiol.">
        <title>The Global Catalogue of Microorganisms (GCM) 10K type strain sequencing project: providing services to taxonomists for standard genome sequencing and annotation.</title>
        <authorList>
            <consortium name="The Broad Institute Genomics Platform"/>
            <consortium name="The Broad Institute Genome Sequencing Center for Infectious Disease"/>
            <person name="Wu L."/>
            <person name="Ma J."/>
        </authorList>
    </citation>
    <scope>NUCLEOTIDE SEQUENCE [LARGE SCALE GENOMIC DNA]</scope>
    <source>
        <strain evidence="1 2">JCM 13518</strain>
    </source>
</reference>
<dbReference type="CDD" id="cd03451">
    <property type="entry name" value="FkbR2"/>
    <property type="match status" value="1"/>
</dbReference>
<proteinExistence type="predicted"/>
<accession>A0ABN2K853</accession>
<comment type="caution">
    <text evidence="1">The sequence shown here is derived from an EMBL/GenBank/DDBJ whole genome shotgun (WGS) entry which is preliminary data.</text>
</comment>
<dbReference type="SUPFAM" id="SSF54637">
    <property type="entry name" value="Thioesterase/thiol ester dehydrase-isomerase"/>
    <property type="match status" value="2"/>
</dbReference>
<name>A0ABN2K853_9ACTN</name>
<dbReference type="PANTHER" id="PTHR43664:SF1">
    <property type="entry name" value="BETA-METHYLMALYL-COA DEHYDRATASE"/>
    <property type="match status" value="1"/>
</dbReference>